<feature type="non-terminal residue" evidence="1">
    <location>
        <position position="1"/>
    </location>
</feature>
<sequence>VKELEEVQLTSRSTQTGASVFDFNLNRKKVDIFEEGSKAIDQIKYFSRCGSEYRYEPFYRNFNS</sequence>
<keyword evidence="2" id="KW-1185">Reference proteome</keyword>
<organism evidence="1 2">
    <name type="scientific">Brachionus calyciflorus</name>
    <dbReference type="NCBI Taxonomy" id="104777"/>
    <lineage>
        <taxon>Eukaryota</taxon>
        <taxon>Metazoa</taxon>
        <taxon>Spiralia</taxon>
        <taxon>Gnathifera</taxon>
        <taxon>Rotifera</taxon>
        <taxon>Eurotatoria</taxon>
        <taxon>Monogononta</taxon>
        <taxon>Pseudotrocha</taxon>
        <taxon>Ploima</taxon>
        <taxon>Brachionidae</taxon>
        <taxon>Brachionus</taxon>
    </lineage>
</organism>
<dbReference type="EMBL" id="CAJNOC010002570">
    <property type="protein sequence ID" value="CAF0940645.1"/>
    <property type="molecule type" value="Genomic_DNA"/>
</dbReference>
<dbReference type="AlphaFoldDB" id="A0A814CDP8"/>
<comment type="caution">
    <text evidence="1">The sequence shown here is derived from an EMBL/GenBank/DDBJ whole genome shotgun (WGS) entry which is preliminary data.</text>
</comment>
<evidence type="ECO:0000313" key="1">
    <source>
        <dbReference type="EMBL" id="CAF0940645.1"/>
    </source>
</evidence>
<accession>A0A814CDP8</accession>
<proteinExistence type="predicted"/>
<evidence type="ECO:0000313" key="2">
    <source>
        <dbReference type="Proteomes" id="UP000663879"/>
    </source>
</evidence>
<name>A0A814CDP8_9BILA</name>
<reference evidence="1" key="1">
    <citation type="submission" date="2021-02" db="EMBL/GenBank/DDBJ databases">
        <authorList>
            <person name="Nowell W R."/>
        </authorList>
    </citation>
    <scope>NUCLEOTIDE SEQUENCE</scope>
    <source>
        <strain evidence="1">Ploen Becks lab</strain>
    </source>
</reference>
<protein>
    <submittedName>
        <fullName evidence="1">Uncharacterized protein</fullName>
    </submittedName>
</protein>
<gene>
    <name evidence="1" type="ORF">OXX778_LOCUS13409</name>
</gene>
<dbReference type="Proteomes" id="UP000663879">
    <property type="component" value="Unassembled WGS sequence"/>
</dbReference>